<dbReference type="KEGG" id="aas:Aasi_0137"/>
<sequence length="241" mass="27346">MQVPSTVKNILFIDIETVPCVADYENLTAPQKLLWGKKATLLGATDTQEIGNLFSERAGVYAEFGKVIVIGLGHITFDICGDPSLQVQALSSHNEKELLGQLRNILEEKYQQENIRLCAHNGKEFDFPYLCRRMLVNGISLPTVLDCAGKKPWEVTHLDTMEMWRFGDRKSFTSLDLLANLFGVNSSKTLMDGSEVSYFYYVENDLTRIAKYCMQDVIVTSQIFLKLNNWQTIKETNIIFA</sequence>
<evidence type="ECO:0000313" key="2">
    <source>
        <dbReference type="EMBL" id="ACE05583.1"/>
    </source>
</evidence>
<dbReference type="InterPro" id="IPR012337">
    <property type="entry name" value="RNaseH-like_sf"/>
</dbReference>
<dbReference type="InterPro" id="IPR019288">
    <property type="entry name" value="3'-5'_exonuclease_PolB-like"/>
</dbReference>
<evidence type="ECO:0000259" key="1">
    <source>
        <dbReference type="Pfam" id="PF10108"/>
    </source>
</evidence>
<dbReference type="GO" id="GO:0003676">
    <property type="term" value="F:nucleic acid binding"/>
    <property type="evidence" value="ECO:0007669"/>
    <property type="project" value="InterPro"/>
</dbReference>
<dbReference type="OrthoDB" id="9773351at2"/>
<dbReference type="EMBL" id="CP001102">
    <property type="protein sequence ID" value="ACE05583.1"/>
    <property type="molecule type" value="Genomic_DNA"/>
</dbReference>
<evidence type="ECO:0000313" key="3">
    <source>
        <dbReference type="Proteomes" id="UP000001227"/>
    </source>
</evidence>
<proteinExistence type="predicted"/>
<feature type="domain" description="Predicted 3'-5' exonuclease PolB-like" evidence="1">
    <location>
        <begin position="81"/>
        <end position="230"/>
    </location>
</feature>
<dbReference type="AlphaFoldDB" id="B3EUG4"/>
<dbReference type="InterPro" id="IPR036397">
    <property type="entry name" value="RNaseH_sf"/>
</dbReference>
<accession>B3EUG4</accession>
<dbReference type="eggNOG" id="COG3298">
    <property type="taxonomic scope" value="Bacteria"/>
</dbReference>
<dbReference type="HOGENOM" id="CLU_1188834_0_0_10"/>
<gene>
    <name evidence="2" type="ordered locus">Aasi_0137</name>
</gene>
<organism evidence="2 3">
    <name type="scientific">Amoebophilus asiaticus (strain 5a2)</name>
    <dbReference type="NCBI Taxonomy" id="452471"/>
    <lineage>
        <taxon>Bacteria</taxon>
        <taxon>Pseudomonadati</taxon>
        <taxon>Bacteroidota</taxon>
        <taxon>Cytophagia</taxon>
        <taxon>Cytophagales</taxon>
        <taxon>Amoebophilaceae</taxon>
        <taxon>Candidatus Amoebophilus</taxon>
    </lineage>
</organism>
<dbReference type="CDD" id="cd05782">
    <property type="entry name" value="DNA_polB_like1_exo"/>
    <property type="match status" value="1"/>
</dbReference>
<dbReference type="Proteomes" id="UP000001227">
    <property type="component" value="Chromosome"/>
</dbReference>
<dbReference type="Pfam" id="PF10108">
    <property type="entry name" value="DNA_pol_B_exo2"/>
    <property type="match status" value="1"/>
</dbReference>
<dbReference type="Gene3D" id="3.30.420.10">
    <property type="entry name" value="Ribonuclease H-like superfamily/Ribonuclease H"/>
    <property type="match status" value="1"/>
</dbReference>
<reference evidence="2 3" key="1">
    <citation type="journal article" date="2010" name="J. Bacteriol.">
        <title>The genome of the amoeba symbiont 'Candidatus Amoebophilus asiaticus' reveals common mechanisms for host cell interaction among amoeba-associated bacteria.</title>
        <authorList>
            <person name="Schmitz-Esser S."/>
            <person name="Tischler P."/>
            <person name="Arnold R."/>
            <person name="Montanaro J."/>
            <person name="Wagner M."/>
            <person name="Rattei T."/>
            <person name="Horn M."/>
        </authorList>
    </citation>
    <scope>NUCLEOTIDE SEQUENCE [LARGE SCALE GENOMIC DNA]</scope>
    <source>
        <strain evidence="2 3">5a2</strain>
    </source>
</reference>
<keyword evidence="3" id="KW-1185">Reference proteome</keyword>
<name>B3EUG4_AMOA5</name>
<protein>
    <recommendedName>
        <fullName evidence="1">Predicted 3'-5' exonuclease PolB-like domain-containing protein</fullName>
    </recommendedName>
</protein>
<dbReference type="RefSeq" id="WP_012472353.1">
    <property type="nucleotide sequence ID" value="NC_010830.1"/>
</dbReference>
<dbReference type="STRING" id="452471.Aasi_0137"/>
<dbReference type="SUPFAM" id="SSF53098">
    <property type="entry name" value="Ribonuclease H-like"/>
    <property type="match status" value="1"/>
</dbReference>